<dbReference type="GO" id="GO:0005524">
    <property type="term" value="F:ATP binding"/>
    <property type="evidence" value="ECO:0007669"/>
    <property type="project" value="UniProtKB-KW"/>
</dbReference>
<dbReference type="InterPro" id="IPR005467">
    <property type="entry name" value="His_kinase_dom"/>
</dbReference>
<keyword evidence="7" id="KW-0547">Nucleotide-binding</keyword>
<evidence type="ECO:0000256" key="9">
    <source>
        <dbReference type="ARBA" id="ARBA00022840"/>
    </source>
</evidence>
<comment type="catalytic activity">
    <reaction evidence="1">
        <text>ATP + protein L-histidine = ADP + protein N-phospho-L-histidine.</text>
        <dbReference type="EC" id="2.7.13.3"/>
    </reaction>
</comment>
<keyword evidence="10" id="KW-1133">Transmembrane helix</keyword>
<dbReference type="InterPro" id="IPR050980">
    <property type="entry name" value="2C_sensor_his_kinase"/>
</dbReference>
<dbReference type="Pfam" id="PF02518">
    <property type="entry name" value="HATPase_c"/>
    <property type="match status" value="1"/>
</dbReference>
<dbReference type="InterPro" id="IPR004358">
    <property type="entry name" value="Sig_transdc_His_kin-like_C"/>
</dbReference>
<sequence>MTFPPLDVRDIAFIGFLVYLLLPLGTAVILSGQDRRGRLMQWCWGSGLLSLLPLIASIGAHQIPRALLSVGFGLGFLGMLLRINALRGHLEARRQRGRLVMLCVILTLGSEAIGLLGLALQLAYVAAVQALGGFWITRLAWQLGIRLPSRSARAMALAYGVGTLVLLWRGLMILVEHSQGARVDALAQGGHSLVLALLVLMTGIFSNIAYIGITLEGVRARERARELEAAQAAVAQRQSEAQSGQLRELLRERDDMLHLLAHEVRQPLNNASAALQSARSAAVRTLGDDTDAAPLLGRLDRAGSVIQQITSILDNTLTASSLLSTDSRLAPVEADLPSLIELCLADLAPSQRARVQVEHDAGLRTASFDPGLLRLALRNLLVNALNHTPAHTPIVLRVSEQDEPLAVLLEVIDQGPGFAPALRERAFERGVRGPRSTGLGLGLYIVQRVAELHRGRIEILPRDVPGDTGTRMRLTLPQGLMD</sequence>
<dbReference type="GO" id="GO:0000155">
    <property type="term" value="F:phosphorelay sensor kinase activity"/>
    <property type="evidence" value="ECO:0007669"/>
    <property type="project" value="InterPro"/>
</dbReference>
<proteinExistence type="predicted"/>
<feature type="transmembrane region" description="Helical" evidence="10">
    <location>
        <begin position="66"/>
        <end position="85"/>
    </location>
</feature>
<feature type="transmembrane region" description="Helical" evidence="10">
    <location>
        <begin position="194"/>
        <end position="215"/>
    </location>
</feature>
<dbReference type="PANTHER" id="PTHR44936">
    <property type="entry name" value="SENSOR PROTEIN CREC"/>
    <property type="match status" value="1"/>
</dbReference>
<evidence type="ECO:0000256" key="2">
    <source>
        <dbReference type="ARBA" id="ARBA00004651"/>
    </source>
</evidence>
<dbReference type="InterPro" id="IPR003594">
    <property type="entry name" value="HATPase_dom"/>
</dbReference>
<keyword evidence="9" id="KW-0067">ATP-binding</keyword>
<evidence type="ECO:0000256" key="3">
    <source>
        <dbReference type="ARBA" id="ARBA00012438"/>
    </source>
</evidence>
<dbReference type="PANTHER" id="PTHR44936:SF10">
    <property type="entry name" value="SENSOR PROTEIN RSTB"/>
    <property type="match status" value="1"/>
</dbReference>
<comment type="caution">
    <text evidence="12">The sequence shown here is derived from an EMBL/GenBank/DDBJ whole genome shotgun (WGS) entry which is preliminary data.</text>
</comment>
<feature type="transmembrane region" description="Helical" evidence="10">
    <location>
        <begin position="97"/>
        <end position="116"/>
    </location>
</feature>
<dbReference type="Proteomes" id="UP000026714">
    <property type="component" value="Unassembled WGS sequence"/>
</dbReference>
<evidence type="ECO:0000259" key="11">
    <source>
        <dbReference type="PROSITE" id="PS50109"/>
    </source>
</evidence>
<dbReference type="SMART" id="SM00387">
    <property type="entry name" value="HATPase_c"/>
    <property type="match status" value="1"/>
</dbReference>
<keyword evidence="8" id="KW-0418">Kinase</keyword>
<dbReference type="PRINTS" id="PR00344">
    <property type="entry name" value="BCTRLSENSOR"/>
</dbReference>
<evidence type="ECO:0000313" key="13">
    <source>
        <dbReference type="Proteomes" id="UP000026714"/>
    </source>
</evidence>
<feature type="transmembrane region" description="Helical" evidence="10">
    <location>
        <begin position="12"/>
        <end position="30"/>
    </location>
</feature>
<keyword evidence="5" id="KW-0597">Phosphoprotein</keyword>
<dbReference type="SUPFAM" id="SSF55874">
    <property type="entry name" value="ATPase domain of HSP90 chaperone/DNA topoisomerase II/histidine kinase"/>
    <property type="match status" value="1"/>
</dbReference>
<gene>
    <name evidence="12" type="ORF">X805_09860</name>
</gene>
<dbReference type="STRING" id="34103.SAMN05421778_10865"/>
<dbReference type="RefSeq" id="WP_051631628.1">
    <property type="nucleotide sequence ID" value="NZ_AZRA01000025.1"/>
</dbReference>
<dbReference type="InterPro" id="IPR003661">
    <property type="entry name" value="HisK_dim/P_dom"/>
</dbReference>
<dbReference type="EC" id="2.7.13.3" evidence="3"/>
<evidence type="ECO:0000256" key="7">
    <source>
        <dbReference type="ARBA" id="ARBA00022741"/>
    </source>
</evidence>
<feature type="transmembrane region" description="Helical" evidence="10">
    <location>
        <begin position="153"/>
        <end position="174"/>
    </location>
</feature>
<dbReference type="EMBL" id="AZRA01000025">
    <property type="protein sequence ID" value="KDB53401.1"/>
    <property type="molecule type" value="Genomic_DNA"/>
</dbReference>
<dbReference type="SUPFAM" id="SSF47384">
    <property type="entry name" value="Homodimeric domain of signal transducing histidine kinase"/>
    <property type="match status" value="1"/>
</dbReference>
<dbReference type="GO" id="GO:0005886">
    <property type="term" value="C:plasma membrane"/>
    <property type="evidence" value="ECO:0007669"/>
    <property type="project" value="UniProtKB-SubCell"/>
</dbReference>
<dbReference type="PROSITE" id="PS50109">
    <property type="entry name" value="HIS_KIN"/>
    <property type="match status" value="1"/>
</dbReference>
<dbReference type="eggNOG" id="COG2205">
    <property type="taxonomic scope" value="Bacteria"/>
</dbReference>
<feature type="transmembrane region" description="Helical" evidence="10">
    <location>
        <begin position="42"/>
        <end position="60"/>
    </location>
</feature>
<dbReference type="CDD" id="cd00075">
    <property type="entry name" value="HATPase"/>
    <property type="match status" value="1"/>
</dbReference>
<evidence type="ECO:0000256" key="5">
    <source>
        <dbReference type="ARBA" id="ARBA00022553"/>
    </source>
</evidence>
<evidence type="ECO:0000256" key="10">
    <source>
        <dbReference type="SAM" id="Phobius"/>
    </source>
</evidence>
<keyword evidence="4" id="KW-1003">Cell membrane</keyword>
<evidence type="ECO:0000256" key="1">
    <source>
        <dbReference type="ARBA" id="ARBA00000085"/>
    </source>
</evidence>
<comment type="subcellular location">
    <subcellularLocation>
        <location evidence="2">Cell membrane</location>
        <topology evidence="2">Multi-pass membrane protein</topology>
    </subcellularLocation>
</comment>
<name>A0A059KPN5_9BURK</name>
<dbReference type="InterPro" id="IPR036097">
    <property type="entry name" value="HisK_dim/P_sf"/>
</dbReference>
<keyword evidence="10" id="KW-0472">Membrane</keyword>
<protein>
    <recommendedName>
        <fullName evidence="3">histidine kinase</fullName>
        <ecNumber evidence="3">2.7.13.3</ecNumber>
    </recommendedName>
</protein>
<accession>A0A059KPN5</accession>
<keyword evidence="13" id="KW-1185">Reference proteome</keyword>
<dbReference type="InterPro" id="IPR036890">
    <property type="entry name" value="HATPase_C_sf"/>
</dbReference>
<dbReference type="AlphaFoldDB" id="A0A059KPN5"/>
<reference evidence="12 13" key="1">
    <citation type="journal article" date="2014" name="FEMS Microbiol. Ecol.">
        <title>Sphaerotilus natans encrusted with nanoball-shaped Fe(III) oxide minerals formed by nitrate-reducing mixotrophic Fe(II) oxidation.</title>
        <authorList>
            <person name="Park S."/>
            <person name="Kim D.H."/>
            <person name="Lee J.H."/>
            <person name="Hur H.G."/>
        </authorList>
    </citation>
    <scope>NUCLEOTIDE SEQUENCE [LARGE SCALE GENOMIC DNA]</scope>
    <source>
        <strain evidence="12 13">DSM 6575</strain>
    </source>
</reference>
<keyword evidence="6" id="KW-0808">Transferase</keyword>
<dbReference type="Gene3D" id="3.30.565.10">
    <property type="entry name" value="Histidine kinase-like ATPase, C-terminal domain"/>
    <property type="match status" value="1"/>
</dbReference>
<keyword evidence="10" id="KW-0812">Transmembrane</keyword>
<organism evidence="12 13">
    <name type="scientific">Sphaerotilus natans subsp. natans DSM 6575</name>
    <dbReference type="NCBI Taxonomy" id="1286631"/>
    <lineage>
        <taxon>Bacteria</taxon>
        <taxon>Pseudomonadati</taxon>
        <taxon>Pseudomonadota</taxon>
        <taxon>Betaproteobacteria</taxon>
        <taxon>Burkholderiales</taxon>
        <taxon>Sphaerotilaceae</taxon>
        <taxon>Sphaerotilus</taxon>
    </lineage>
</organism>
<dbReference type="CDD" id="cd00082">
    <property type="entry name" value="HisKA"/>
    <property type="match status" value="1"/>
</dbReference>
<feature type="transmembrane region" description="Helical" evidence="10">
    <location>
        <begin position="122"/>
        <end position="141"/>
    </location>
</feature>
<evidence type="ECO:0000313" key="12">
    <source>
        <dbReference type="EMBL" id="KDB53401.1"/>
    </source>
</evidence>
<dbReference type="Gene3D" id="1.10.287.130">
    <property type="match status" value="1"/>
</dbReference>
<feature type="domain" description="Histidine kinase" evidence="11">
    <location>
        <begin position="259"/>
        <end position="480"/>
    </location>
</feature>
<evidence type="ECO:0000256" key="6">
    <source>
        <dbReference type="ARBA" id="ARBA00022679"/>
    </source>
</evidence>
<evidence type="ECO:0000256" key="4">
    <source>
        <dbReference type="ARBA" id="ARBA00022475"/>
    </source>
</evidence>
<evidence type="ECO:0000256" key="8">
    <source>
        <dbReference type="ARBA" id="ARBA00022777"/>
    </source>
</evidence>